<keyword evidence="3" id="KW-1185">Reference proteome</keyword>
<dbReference type="EMBL" id="PVWG01000092">
    <property type="protein sequence ID" value="PSB14372.1"/>
    <property type="molecule type" value="Genomic_DNA"/>
</dbReference>
<reference evidence="2 3" key="1">
    <citation type="submission" date="2018-02" db="EMBL/GenBank/DDBJ databases">
        <authorList>
            <person name="Cohen D.B."/>
            <person name="Kent A.D."/>
        </authorList>
    </citation>
    <scope>NUCLEOTIDE SEQUENCE [LARGE SCALE GENOMIC DNA]</scope>
    <source>
        <strain evidence="2 3">ULC007</strain>
    </source>
</reference>
<feature type="region of interest" description="Disordered" evidence="1">
    <location>
        <begin position="30"/>
        <end position="83"/>
    </location>
</feature>
<protein>
    <submittedName>
        <fullName evidence="2">Uncharacterized protein</fullName>
    </submittedName>
</protein>
<reference evidence="2 3" key="2">
    <citation type="submission" date="2018-03" db="EMBL/GenBank/DDBJ databases">
        <title>The ancient ancestry and fast evolution of plastids.</title>
        <authorList>
            <person name="Moore K.R."/>
            <person name="Magnabosco C."/>
            <person name="Momper L."/>
            <person name="Gold D.A."/>
            <person name="Bosak T."/>
            <person name="Fournier G.P."/>
        </authorList>
    </citation>
    <scope>NUCLEOTIDE SEQUENCE [LARGE SCALE GENOMIC DNA]</scope>
    <source>
        <strain evidence="2 3">ULC007</strain>
    </source>
</reference>
<organism evidence="2 3">
    <name type="scientific">Phormidesmis priestleyi ULC007</name>
    <dbReference type="NCBI Taxonomy" id="1920490"/>
    <lineage>
        <taxon>Bacteria</taxon>
        <taxon>Bacillati</taxon>
        <taxon>Cyanobacteriota</taxon>
        <taxon>Cyanophyceae</taxon>
        <taxon>Leptolyngbyales</taxon>
        <taxon>Leptolyngbyaceae</taxon>
        <taxon>Phormidesmis</taxon>
    </lineage>
</organism>
<dbReference type="AlphaFoldDB" id="A0A2T1D1K0"/>
<feature type="compositionally biased region" description="Basic residues" evidence="1">
    <location>
        <begin position="74"/>
        <end position="83"/>
    </location>
</feature>
<sequence>MTLALIGNSQGETEPRKATYVQARHNHPRPLLHWRPFPPRSKLNSGKSLGNPVVEMALPNGMNNLTEGTNKNGLRVKGKSNPE</sequence>
<proteinExistence type="predicted"/>
<evidence type="ECO:0000256" key="1">
    <source>
        <dbReference type="SAM" id="MobiDB-lite"/>
    </source>
</evidence>
<dbReference type="Proteomes" id="UP000238634">
    <property type="component" value="Unassembled WGS sequence"/>
</dbReference>
<comment type="caution">
    <text evidence="2">The sequence shown here is derived from an EMBL/GenBank/DDBJ whole genome shotgun (WGS) entry which is preliminary data.</text>
</comment>
<gene>
    <name evidence="2" type="ORF">C7B65_26535</name>
</gene>
<name>A0A2T1D1K0_9CYAN</name>
<evidence type="ECO:0000313" key="3">
    <source>
        <dbReference type="Proteomes" id="UP000238634"/>
    </source>
</evidence>
<accession>A0A2T1D1K0</accession>
<feature type="compositionally biased region" description="Polar residues" evidence="1">
    <location>
        <begin position="61"/>
        <end position="72"/>
    </location>
</feature>
<evidence type="ECO:0000313" key="2">
    <source>
        <dbReference type="EMBL" id="PSB14372.1"/>
    </source>
</evidence>